<gene>
    <name evidence="7" type="ORF">G4V63_28255</name>
</gene>
<evidence type="ECO:0000256" key="1">
    <source>
        <dbReference type="ARBA" id="ARBA00001974"/>
    </source>
</evidence>
<dbReference type="Gene3D" id="3.30.390.30">
    <property type="match status" value="1"/>
</dbReference>
<dbReference type="PRINTS" id="PR00411">
    <property type="entry name" value="PNDRDTASEI"/>
</dbReference>
<accession>A0A7C9VQ11</accession>
<dbReference type="GO" id="GO:0005737">
    <property type="term" value="C:cytoplasm"/>
    <property type="evidence" value="ECO:0007669"/>
    <property type="project" value="TreeGrafter"/>
</dbReference>
<dbReference type="PRINTS" id="PR00368">
    <property type="entry name" value="FADPNR"/>
</dbReference>
<dbReference type="Proteomes" id="UP000480266">
    <property type="component" value="Unassembled WGS sequence"/>
</dbReference>
<keyword evidence="3" id="KW-0274">FAD</keyword>
<dbReference type="SUPFAM" id="SSF51905">
    <property type="entry name" value="FAD/NAD(P)-binding domain"/>
    <property type="match status" value="1"/>
</dbReference>
<evidence type="ECO:0000259" key="5">
    <source>
        <dbReference type="Pfam" id="PF07992"/>
    </source>
</evidence>
<dbReference type="PANTHER" id="PTHR43557:SF2">
    <property type="entry name" value="RIESKE DOMAIN-CONTAINING PROTEIN-RELATED"/>
    <property type="match status" value="1"/>
</dbReference>
<keyword evidence="4" id="KW-0560">Oxidoreductase</keyword>
<evidence type="ECO:0000313" key="7">
    <source>
        <dbReference type="EMBL" id="NGX98955.1"/>
    </source>
</evidence>
<dbReference type="InterPro" id="IPR016156">
    <property type="entry name" value="FAD/NAD-linked_Rdtase_dimer_sf"/>
</dbReference>
<protein>
    <submittedName>
        <fullName evidence="7">FAD-dependent oxidoreductase</fullName>
    </submittedName>
</protein>
<evidence type="ECO:0000313" key="8">
    <source>
        <dbReference type="Proteomes" id="UP000480266"/>
    </source>
</evidence>
<feature type="domain" description="FAD/NAD(P)-binding" evidence="5">
    <location>
        <begin position="7"/>
        <end position="308"/>
    </location>
</feature>
<keyword evidence="2" id="KW-0285">Flavoprotein</keyword>
<evidence type="ECO:0000256" key="4">
    <source>
        <dbReference type="ARBA" id="ARBA00023002"/>
    </source>
</evidence>
<comment type="cofactor">
    <cofactor evidence="1">
        <name>FAD</name>
        <dbReference type="ChEBI" id="CHEBI:57692"/>
    </cofactor>
</comment>
<dbReference type="InterPro" id="IPR028202">
    <property type="entry name" value="Reductase_C"/>
</dbReference>
<dbReference type="PANTHER" id="PTHR43557">
    <property type="entry name" value="APOPTOSIS-INDUCING FACTOR 1"/>
    <property type="match status" value="1"/>
</dbReference>
<sequence>MTGTDPHIVIVGAGQAGLQAAETLRSEGFEGRVTLLGAEPHAPYQRPPLSKAWLTDKLDPEQLTLRDSSVLERKQIDLCTGASVSAIDVRSQAVLLREGRVLAYTGLVLATGATPRQLPQAQEAGDLVRTLRSRADADAIARGLQNCAQMELPLVVVGGGFIGLEVAASARKLGIEVTVLETASRLLERVLSAELSAWYARLHADRGATLIFEARIAEIRKITAHAVEVQLADGHCIVAGLVVVGIGVTPNDELARAAGVACENGIVVDACGRTSVPNVVAAGDCAVRRLLDGTMLRLESVQNAVEQGRSAACALLGTDKPSLGTPWFWSDQYDMKLQIAGLSRGADTHVLRGDMGSHSFSIFHFRESRLVAVDSINAARDHMVARDLIGRQISPTAQQAGDAAFNLAKLRAVQA</sequence>
<name>A0A7C9VQ11_9BRAD</name>
<feature type="domain" description="Reductase C-terminal" evidence="6">
    <location>
        <begin position="327"/>
        <end position="410"/>
    </location>
</feature>
<evidence type="ECO:0000259" key="6">
    <source>
        <dbReference type="Pfam" id="PF14759"/>
    </source>
</evidence>
<dbReference type="Pfam" id="PF14759">
    <property type="entry name" value="Reductase_C"/>
    <property type="match status" value="1"/>
</dbReference>
<reference evidence="7" key="1">
    <citation type="submission" date="2020-02" db="EMBL/GenBank/DDBJ databases">
        <title>Draft genome sequence of Candidatus Afipia apatlaquensis IBT-C3, a potential strain for decolorization of textile dyes.</title>
        <authorList>
            <person name="Sanchez-Reyes A."/>
            <person name="Breton-Deval L."/>
            <person name="Mangelson H."/>
            <person name="Sanchez-Flores A."/>
        </authorList>
    </citation>
    <scope>NUCLEOTIDE SEQUENCE [LARGE SCALE GENOMIC DNA]</scope>
    <source>
        <strain evidence="7">IBT-C3</strain>
    </source>
</reference>
<dbReference type="SUPFAM" id="SSF55424">
    <property type="entry name" value="FAD/NAD-linked reductases, dimerisation (C-terminal) domain"/>
    <property type="match status" value="1"/>
</dbReference>
<keyword evidence="8" id="KW-1185">Reference proteome</keyword>
<proteinExistence type="predicted"/>
<dbReference type="AlphaFoldDB" id="A0A7C9VQ11"/>
<dbReference type="InterPro" id="IPR036188">
    <property type="entry name" value="FAD/NAD-bd_sf"/>
</dbReference>
<organism evidence="7 8">
    <name type="scientific">Candidatus Afipia apatlaquensis</name>
    <dbReference type="NCBI Taxonomy" id="2712852"/>
    <lineage>
        <taxon>Bacteria</taxon>
        <taxon>Pseudomonadati</taxon>
        <taxon>Pseudomonadota</taxon>
        <taxon>Alphaproteobacteria</taxon>
        <taxon>Hyphomicrobiales</taxon>
        <taxon>Nitrobacteraceae</taxon>
        <taxon>Afipia</taxon>
    </lineage>
</organism>
<dbReference type="InterPro" id="IPR050446">
    <property type="entry name" value="FAD-oxidoreductase/Apoptosis"/>
</dbReference>
<dbReference type="EMBL" id="JAAMRR010001438">
    <property type="protein sequence ID" value="NGX98955.1"/>
    <property type="molecule type" value="Genomic_DNA"/>
</dbReference>
<evidence type="ECO:0000256" key="2">
    <source>
        <dbReference type="ARBA" id="ARBA00022630"/>
    </source>
</evidence>
<dbReference type="Pfam" id="PF07992">
    <property type="entry name" value="Pyr_redox_2"/>
    <property type="match status" value="1"/>
</dbReference>
<comment type="caution">
    <text evidence="7">The sequence shown here is derived from an EMBL/GenBank/DDBJ whole genome shotgun (WGS) entry which is preliminary data.</text>
</comment>
<dbReference type="InterPro" id="IPR023753">
    <property type="entry name" value="FAD/NAD-binding_dom"/>
</dbReference>
<evidence type="ECO:0000256" key="3">
    <source>
        <dbReference type="ARBA" id="ARBA00022827"/>
    </source>
</evidence>
<dbReference type="Gene3D" id="3.50.50.60">
    <property type="entry name" value="FAD/NAD(P)-binding domain"/>
    <property type="match status" value="2"/>
</dbReference>
<dbReference type="GO" id="GO:0016651">
    <property type="term" value="F:oxidoreductase activity, acting on NAD(P)H"/>
    <property type="evidence" value="ECO:0007669"/>
    <property type="project" value="TreeGrafter"/>
</dbReference>